<accession>A0A1Z2KV96</accession>
<proteinExistence type="predicted"/>
<dbReference type="RefSeq" id="WP_234365844.1">
    <property type="nucleotide sequence ID" value="NZ_CP021744.1"/>
</dbReference>
<evidence type="ECO:0008006" key="3">
    <source>
        <dbReference type="Google" id="ProtNLM"/>
    </source>
</evidence>
<evidence type="ECO:0000313" key="1">
    <source>
        <dbReference type="EMBL" id="ARZ65974.1"/>
    </source>
</evidence>
<dbReference type="Proteomes" id="UP000195755">
    <property type="component" value="Chromosome"/>
</dbReference>
<dbReference type="KEGG" id="salj:SMD11_0308"/>
<gene>
    <name evidence="1" type="ORF">SMD11_0308</name>
</gene>
<sequence length="238" mass="25995">MTGPGPRTPGDELLLARISAAAGRERLGRRCATYKGVAHTPHAKTPPVRAVRRLLAQVRHGGPAAARERDDARLDLYERGMTVAVKGRIHVVRYDTTSVFRTSPPRPYDPSRGGGACTLTDVTGRRVVLRGGPEQGDEARWWEGIERGVSRAQLPAALAALDRGERLTFGDVWLTSEELGRGEIRVPWSRVRRVRLRDGSVELDVDGTWHGPGSTASEVPNPFVLRALVEHLGPDGAR</sequence>
<dbReference type="AlphaFoldDB" id="A0A1Z2KV96"/>
<dbReference type="Pfam" id="PF20226">
    <property type="entry name" value="DUF6585"/>
    <property type="match status" value="1"/>
</dbReference>
<reference evidence="1 2" key="1">
    <citation type="submission" date="2017-06" db="EMBL/GenBank/DDBJ databases">
        <title>Streptomyces albireticuli Genome sequencing and assembly.</title>
        <authorList>
            <person name="Wang Y."/>
            <person name="Du B."/>
            <person name="Ding Y."/>
            <person name="Liu H."/>
            <person name="Hou Q."/>
            <person name="Liu K."/>
            <person name="Yao L."/>
            <person name="Wang C."/>
        </authorList>
    </citation>
    <scope>NUCLEOTIDE SEQUENCE [LARGE SCALE GENOMIC DNA]</scope>
    <source>
        <strain evidence="1 2">MDJK11</strain>
    </source>
</reference>
<evidence type="ECO:0000313" key="2">
    <source>
        <dbReference type="Proteomes" id="UP000195755"/>
    </source>
</evidence>
<dbReference type="EMBL" id="CP021744">
    <property type="protein sequence ID" value="ARZ65974.1"/>
    <property type="molecule type" value="Genomic_DNA"/>
</dbReference>
<name>A0A1Z2KV96_9ACTN</name>
<protein>
    <recommendedName>
        <fullName evidence="3">PE-PGRS family protein</fullName>
    </recommendedName>
</protein>
<organism evidence="1 2">
    <name type="scientific">Streptomyces albireticuli</name>
    <dbReference type="NCBI Taxonomy" id="1940"/>
    <lineage>
        <taxon>Bacteria</taxon>
        <taxon>Bacillati</taxon>
        <taxon>Actinomycetota</taxon>
        <taxon>Actinomycetes</taxon>
        <taxon>Kitasatosporales</taxon>
        <taxon>Streptomycetaceae</taxon>
        <taxon>Streptomyces</taxon>
    </lineage>
</organism>
<dbReference type="InterPro" id="IPR046492">
    <property type="entry name" value="DUF6585"/>
</dbReference>